<comment type="caution">
    <text evidence="2">The sequence shown here is derived from an EMBL/GenBank/DDBJ whole genome shotgun (WGS) entry which is preliminary data.</text>
</comment>
<dbReference type="SUPFAM" id="SSF52096">
    <property type="entry name" value="ClpP/crotonase"/>
    <property type="match status" value="1"/>
</dbReference>
<dbReference type="CDD" id="cd06558">
    <property type="entry name" value="crotonase-like"/>
    <property type="match status" value="1"/>
</dbReference>
<dbReference type="PANTHER" id="PTHR43459">
    <property type="entry name" value="ENOYL-COA HYDRATASE"/>
    <property type="match status" value="1"/>
</dbReference>
<dbReference type="InterPro" id="IPR014748">
    <property type="entry name" value="Enoyl-CoA_hydra_C"/>
</dbReference>
<dbReference type="EMBL" id="NOVD01000010">
    <property type="protein sequence ID" value="PCK26173.1"/>
    <property type="molecule type" value="Genomic_DNA"/>
</dbReference>
<sequence>MTETRPDVYASQDGGVLRIVVNRPARMNALTTETLERLATIFVEHAQSSDVRVAVLEGEGKAFCTGADLADVTLSGPPSADTIDAANALVQTIREFPFPVVAAVRGPAAGVGVSLALACDLVLAAESSYFLLAFTKVGLMPDGGATALVAASIGRARAMRMALLAERLSARDAFDCGLVSHVCEDDAFAVELADLTHRLVAGSSPAFRFTKKAINDATLTELGDAFTRERVGQIDLLGSGDFAEGVAAFQEKRAAVFG</sequence>
<name>A0A2A5J9H6_RHOSG</name>
<dbReference type="Pfam" id="PF00378">
    <property type="entry name" value="ECH_1"/>
    <property type="match status" value="1"/>
</dbReference>
<organism evidence="2 3">
    <name type="scientific">Rhodococcus qingshengii</name>
    <dbReference type="NCBI Taxonomy" id="334542"/>
    <lineage>
        <taxon>Bacteria</taxon>
        <taxon>Bacillati</taxon>
        <taxon>Actinomycetota</taxon>
        <taxon>Actinomycetes</taxon>
        <taxon>Mycobacteriales</taxon>
        <taxon>Nocardiaceae</taxon>
        <taxon>Rhodococcus</taxon>
        <taxon>Rhodococcus erythropolis group</taxon>
    </lineage>
</organism>
<comment type="similarity">
    <text evidence="1">Belongs to the enoyl-CoA hydratase/isomerase family.</text>
</comment>
<reference evidence="2 3" key="1">
    <citation type="submission" date="2017-07" db="EMBL/GenBank/DDBJ databases">
        <title>Draft sequence of Rhodococcus enclensis 23b-28.</title>
        <authorList>
            <person name="Besaury L."/>
            <person name="Sancelme M."/>
            <person name="Amato P."/>
            <person name="Lallement A."/>
            <person name="Delort A.-M."/>
        </authorList>
    </citation>
    <scope>NUCLEOTIDE SEQUENCE [LARGE SCALE GENOMIC DNA]</scope>
    <source>
        <strain evidence="2 3">23b-28</strain>
    </source>
</reference>
<accession>A0A2A5J9H6</accession>
<evidence type="ECO:0000313" key="3">
    <source>
        <dbReference type="Proteomes" id="UP000230886"/>
    </source>
</evidence>
<dbReference type="GO" id="GO:0003824">
    <property type="term" value="F:catalytic activity"/>
    <property type="evidence" value="ECO:0007669"/>
    <property type="project" value="UniProtKB-ARBA"/>
</dbReference>
<proteinExistence type="inferred from homology"/>
<evidence type="ECO:0000313" key="2">
    <source>
        <dbReference type="EMBL" id="PCK26173.1"/>
    </source>
</evidence>
<dbReference type="AlphaFoldDB" id="A0A2A5J9H6"/>
<evidence type="ECO:0000256" key="1">
    <source>
        <dbReference type="ARBA" id="ARBA00005254"/>
    </source>
</evidence>
<dbReference type="InterPro" id="IPR029045">
    <property type="entry name" value="ClpP/crotonase-like_dom_sf"/>
</dbReference>
<dbReference type="Proteomes" id="UP000230886">
    <property type="component" value="Unassembled WGS sequence"/>
</dbReference>
<dbReference type="Gene3D" id="3.90.226.10">
    <property type="entry name" value="2-enoyl-CoA Hydratase, Chain A, domain 1"/>
    <property type="match status" value="1"/>
</dbReference>
<protein>
    <submittedName>
        <fullName evidence="2">Enoyl-CoA hydratase</fullName>
    </submittedName>
</protein>
<dbReference type="PANTHER" id="PTHR43459:SF1">
    <property type="entry name" value="EG:BACN32G11.4 PROTEIN"/>
    <property type="match status" value="1"/>
</dbReference>
<dbReference type="Gene3D" id="1.10.12.10">
    <property type="entry name" value="Lyase 2-enoyl-coa Hydratase, Chain A, domain 2"/>
    <property type="match status" value="1"/>
</dbReference>
<dbReference type="RefSeq" id="WP_042451896.1">
    <property type="nucleotide sequence ID" value="NZ_CP104782.1"/>
</dbReference>
<dbReference type="InterPro" id="IPR001753">
    <property type="entry name" value="Enoyl-CoA_hydra/iso"/>
</dbReference>
<gene>
    <name evidence="2" type="ORF">CHR55_16355</name>
</gene>